<dbReference type="GO" id="GO:0005524">
    <property type="term" value="F:ATP binding"/>
    <property type="evidence" value="ECO:0007669"/>
    <property type="project" value="UniProtKB-UniRule"/>
</dbReference>
<dbReference type="PROSITE" id="PS00108">
    <property type="entry name" value="PROTEIN_KINASE_ST"/>
    <property type="match status" value="1"/>
</dbReference>
<dbReference type="Gene3D" id="3.30.200.20">
    <property type="entry name" value="Phosphorylase Kinase, domain 1"/>
    <property type="match status" value="1"/>
</dbReference>
<dbReference type="Proteomes" id="UP001642360">
    <property type="component" value="Unassembled WGS sequence"/>
</dbReference>
<feature type="chain" id="PRO_5044794563" description="non-specific serine/threonine protein kinase" evidence="14">
    <location>
        <begin position="24"/>
        <end position="630"/>
    </location>
</feature>
<keyword evidence="6" id="KW-0808">Transferase</keyword>
<comment type="subcellular location">
    <subcellularLocation>
        <location evidence="1">Cell membrane</location>
    </subcellularLocation>
</comment>
<comment type="catalytic activity">
    <reaction evidence="11">
        <text>L-threonyl-[protein] + ATP = O-phospho-L-threonyl-[protein] + ADP + H(+)</text>
        <dbReference type="Rhea" id="RHEA:46608"/>
        <dbReference type="Rhea" id="RHEA-COMP:11060"/>
        <dbReference type="Rhea" id="RHEA-COMP:11605"/>
        <dbReference type="ChEBI" id="CHEBI:15378"/>
        <dbReference type="ChEBI" id="CHEBI:30013"/>
        <dbReference type="ChEBI" id="CHEBI:30616"/>
        <dbReference type="ChEBI" id="CHEBI:61977"/>
        <dbReference type="ChEBI" id="CHEBI:456216"/>
        <dbReference type="EC" id="2.7.11.1"/>
    </reaction>
</comment>
<evidence type="ECO:0000256" key="12">
    <source>
        <dbReference type="ARBA" id="ARBA00048679"/>
    </source>
</evidence>
<dbReference type="FunFam" id="3.30.200.20:FF:000415">
    <property type="entry name" value="receptor-like serine/threonine-protein kinase NCRK"/>
    <property type="match status" value="1"/>
</dbReference>
<evidence type="ECO:0000256" key="13">
    <source>
        <dbReference type="PROSITE-ProRule" id="PRU10141"/>
    </source>
</evidence>
<dbReference type="GO" id="GO:0004674">
    <property type="term" value="F:protein serine/threonine kinase activity"/>
    <property type="evidence" value="ECO:0007669"/>
    <property type="project" value="UniProtKB-KW"/>
</dbReference>
<keyword evidence="10" id="KW-0472">Membrane</keyword>
<feature type="signal peptide" evidence="14">
    <location>
        <begin position="1"/>
        <end position="23"/>
    </location>
</feature>
<sequence>MKLQLGIALLCIICLIWTQEILCDEPFTTSSTNKWTCTCSSAYQGNQSFAISTNCSSSCDCSLAAGGSNGNKWICICAADGFPKLAADSNDTNCFTTCNCNSGSSSGSQSSNKRISSKVVLPILLLCVILATLAFIASVRDECPTQRPLFSPEKDTRCNSSTNLISHRFSSVSDYKIYLGSPVNPISGCIHKASFSFRSKARTMPGTIIQFSYSDLENATYKFSDSTLIGAGGSSHVYCGHLKDGGTVAIKRIKAQGGPDAESLFLTEIEVISRLHHCNVVPLLGYCSEYQGKQVERLLVFQYMTKGNLRECLNGASGICLDWGARVAIALGAARGLEYLHEAAAPRILHRDVKSTNILLDENWTAKITDLGMAKHLTTDGLPSSSSSPVRMQGTFGYFAPEYAIIGRASLKSDVFSFGVVLLELISGRQPIRKTANNGEESLVIWATPRLQDSGRVILELPDPNLKGNFPEEEMQIMAYLAKECLLLDPDSRPTMSEVVQILSTIASERSKRRYTPVKLLQSSSSRCTKSEIVMERSDKLIQDPIDVEDLRRISSNKWSPRSSLQSNIDRTLCVVQNGKESDAVSSEYTDRLTLLSSNARSCRSGDDEAVDLTEPRFESFRMTHVMSPR</sequence>
<dbReference type="InterPro" id="IPR008271">
    <property type="entry name" value="Ser/Thr_kinase_AS"/>
</dbReference>
<dbReference type="PANTHER" id="PTHR47989">
    <property type="entry name" value="OS01G0750732 PROTEIN"/>
    <property type="match status" value="1"/>
</dbReference>
<accession>A0ABC8T709</accession>
<evidence type="ECO:0000256" key="3">
    <source>
        <dbReference type="ARBA" id="ARBA00022475"/>
    </source>
</evidence>
<evidence type="ECO:0000256" key="14">
    <source>
        <dbReference type="SAM" id="SignalP"/>
    </source>
</evidence>
<dbReference type="GO" id="GO:0005886">
    <property type="term" value="C:plasma membrane"/>
    <property type="evidence" value="ECO:0007669"/>
    <property type="project" value="UniProtKB-SubCell"/>
</dbReference>
<organism evidence="16 17">
    <name type="scientific">Ilex paraguariensis</name>
    <name type="common">yerba mate</name>
    <dbReference type="NCBI Taxonomy" id="185542"/>
    <lineage>
        <taxon>Eukaryota</taxon>
        <taxon>Viridiplantae</taxon>
        <taxon>Streptophyta</taxon>
        <taxon>Embryophyta</taxon>
        <taxon>Tracheophyta</taxon>
        <taxon>Spermatophyta</taxon>
        <taxon>Magnoliopsida</taxon>
        <taxon>eudicotyledons</taxon>
        <taxon>Gunneridae</taxon>
        <taxon>Pentapetalae</taxon>
        <taxon>asterids</taxon>
        <taxon>campanulids</taxon>
        <taxon>Aquifoliales</taxon>
        <taxon>Aquifoliaceae</taxon>
        <taxon>Ilex</taxon>
    </lineage>
</organism>
<dbReference type="InterPro" id="IPR017441">
    <property type="entry name" value="Protein_kinase_ATP_BS"/>
</dbReference>
<protein>
    <recommendedName>
        <fullName evidence="2">non-specific serine/threonine protein kinase</fullName>
        <ecNumber evidence="2">2.7.11.1</ecNumber>
    </recommendedName>
</protein>
<dbReference type="EC" id="2.7.11.1" evidence="2"/>
<dbReference type="Pfam" id="PF00069">
    <property type="entry name" value="Pkinase"/>
    <property type="match status" value="1"/>
</dbReference>
<keyword evidence="9 13" id="KW-0067">ATP-binding</keyword>
<dbReference type="SUPFAM" id="SSF56112">
    <property type="entry name" value="Protein kinase-like (PK-like)"/>
    <property type="match status" value="1"/>
</dbReference>
<dbReference type="EMBL" id="CAUOFW020004347">
    <property type="protein sequence ID" value="CAK9165199.1"/>
    <property type="molecule type" value="Genomic_DNA"/>
</dbReference>
<name>A0ABC8T709_9AQUA</name>
<reference evidence="16 17" key="1">
    <citation type="submission" date="2024-02" db="EMBL/GenBank/DDBJ databases">
        <authorList>
            <person name="Vignale AGUSTIN F."/>
            <person name="Sosa J E."/>
            <person name="Modenutti C."/>
        </authorList>
    </citation>
    <scope>NUCLEOTIDE SEQUENCE [LARGE SCALE GENOMIC DNA]</scope>
</reference>
<dbReference type="CDD" id="cd14066">
    <property type="entry name" value="STKc_IRAK"/>
    <property type="match status" value="1"/>
</dbReference>
<keyword evidence="7 13" id="KW-0547">Nucleotide-binding</keyword>
<dbReference type="PROSITE" id="PS00107">
    <property type="entry name" value="PROTEIN_KINASE_ATP"/>
    <property type="match status" value="1"/>
</dbReference>
<feature type="domain" description="Protein kinase" evidence="15">
    <location>
        <begin position="223"/>
        <end position="506"/>
    </location>
</feature>
<dbReference type="Gene3D" id="1.10.510.10">
    <property type="entry name" value="Transferase(Phosphotransferase) domain 1"/>
    <property type="match status" value="1"/>
</dbReference>
<keyword evidence="4" id="KW-0723">Serine/threonine-protein kinase</keyword>
<keyword evidence="5" id="KW-0597">Phosphoprotein</keyword>
<evidence type="ECO:0000256" key="6">
    <source>
        <dbReference type="ARBA" id="ARBA00022679"/>
    </source>
</evidence>
<evidence type="ECO:0000256" key="2">
    <source>
        <dbReference type="ARBA" id="ARBA00012513"/>
    </source>
</evidence>
<evidence type="ECO:0000256" key="4">
    <source>
        <dbReference type="ARBA" id="ARBA00022527"/>
    </source>
</evidence>
<keyword evidence="3" id="KW-1003">Cell membrane</keyword>
<gene>
    <name evidence="16" type="ORF">ILEXP_LOCUS34356</name>
</gene>
<feature type="binding site" evidence="13">
    <location>
        <position position="251"/>
    </location>
    <ligand>
        <name>ATP</name>
        <dbReference type="ChEBI" id="CHEBI:30616"/>
    </ligand>
</feature>
<comment type="catalytic activity">
    <reaction evidence="12">
        <text>L-seryl-[protein] + ATP = O-phospho-L-seryl-[protein] + ADP + H(+)</text>
        <dbReference type="Rhea" id="RHEA:17989"/>
        <dbReference type="Rhea" id="RHEA-COMP:9863"/>
        <dbReference type="Rhea" id="RHEA-COMP:11604"/>
        <dbReference type="ChEBI" id="CHEBI:15378"/>
        <dbReference type="ChEBI" id="CHEBI:29999"/>
        <dbReference type="ChEBI" id="CHEBI:30616"/>
        <dbReference type="ChEBI" id="CHEBI:83421"/>
        <dbReference type="ChEBI" id="CHEBI:456216"/>
        <dbReference type="EC" id="2.7.11.1"/>
    </reaction>
</comment>
<evidence type="ECO:0000256" key="5">
    <source>
        <dbReference type="ARBA" id="ARBA00022553"/>
    </source>
</evidence>
<keyword evidence="14" id="KW-0732">Signal</keyword>
<keyword evidence="17" id="KW-1185">Reference proteome</keyword>
<evidence type="ECO:0000256" key="8">
    <source>
        <dbReference type="ARBA" id="ARBA00022777"/>
    </source>
</evidence>
<dbReference type="InterPro" id="IPR011009">
    <property type="entry name" value="Kinase-like_dom_sf"/>
</dbReference>
<keyword evidence="8" id="KW-0418">Kinase</keyword>
<evidence type="ECO:0000256" key="1">
    <source>
        <dbReference type="ARBA" id="ARBA00004236"/>
    </source>
</evidence>
<dbReference type="PROSITE" id="PS50011">
    <property type="entry name" value="PROTEIN_KINASE_DOM"/>
    <property type="match status" value="1"/>
</dbReference>
<evidence type="ECO:0000259" key="15">
    <source>
        <dbReference type="PROSITE" id="PS50011"/>
    </source>
</evidence>
<dbReference type="AlphaFoldDB" id="A0ABC8T709"/>
<dbReference type="InterPro" id="IPR000719">
    <property type="entry name" value="Prot_kinase_dom"/>
</dbReference>
<comment type="caution">
    <text evidence="16">The sequence shown here is derived from an EMBL/GenBank/DDBJ whole genome shotgun (WGS) entry which is preliminary data.</text>
</comment>
<dbReference type="FunFam" id="1.10.510.10:FF:000395">
    <property type="entry name" value="receptor-like serine/threonine-protein kinase NCRK"/>
    <property type="match status" value="1"/>
</dbReference>
<evidence type="ECO:0000256" key="11">
    <source>
        <dbReference type="ARBA" id="ARBA00047899"/>
    </source>
</evidence>
<evidence type="ECO:0000313" key="16">
    <source>
        <dbReference type="EMBL" id="CAK9165199.1"/>
    </source>
</evidence>
<evidence type="ECO:0000313" key="17">
    <source>
        <dbReference type="Proteomes" id="UP001642360"/>
    </source>
</evidence>
<evidence type="ECO:0000256" key="10">
    <source>
        <dbReference type="ARBA" id="ARBA00023136"/>
    </source>
</evidence>
<dbReference type="PANTHER" id="PTHR47989:SF23">
    <property type="entry name" value="RECEPTOR-LIKE SERINE_THREONINE-PROTEIN KINASE NCRK ISOFORM X1"/>
    <property type="match status" value="1"/>
</dbReference>
<dbReference type="SMART" id="SM00220">
    <property type="entry name" value="S_TKc"/>
    <property type="match status" value="1"/>
</dbReference>
<evidence type="ECO:0000256" key="7">
    <source>
        <dbReference type="ARBA" id="ARBA00022741"/>
    </source>
</evidence>
<evidence type="ECO:0000256" key="9">
    <source>
        <dbReference type="ARBA" id="ARBA00022840"/>
    </source>
</evidence>
<proteinExistence type="predicted"/>